<dbReference type="PROSITE" id="PS01173">
    <property type="entry name" value="LIPASE_GDXG_HIS"/>
    <property type="match status" value="1"/>
</dbReference>
<dbReference type="SUPFAM" id="SSF53474">
    <property type="entry name" value="alpha/beta-Hydrolases"/>
    <property type="match status" value="1"/>
</dbReference>
<dbReference type="EMBL" id="JTJZ01000013">
    <property type="protein sequence ID" value="KHS53886.1"/>
    <property type="molecule type" value="Genomic_DNA"/>
</dbReference>
<keyword evidence="6" id="KW-1185">Reference proteome</keyword>
<comment type="similarity">
    <text evidence="1">Belongs to the 'GDXG' lipolytic enzyme family.</text>
</comment>
<dbReference type="InterPro" id="IPR033140">
    <property type="entry name" value="Lipase_GDXG_put_SER_AS"/>
</dbReference>
<sequence length="357" mass="37840">MIPGVTVDPALTDALLATIPADIVASMSPQMREVMAVQATRADACRRAGEAFAAAPGDLSPAARSLAAKRAEYRTERTLWNEGGPTMARTDDHHIRAAGVDVPIRIHRPTAEAVLPGLVFLHGGGFSLGDLDTHDRIMRVLAAAGGFAVIGVDYSLSPEVKFPQALHECAGVVDHLLGHGEDFDIDGTRLAISGDSAGAVLTLGAGLLLRDEPETIGASPASFSALRALLPIYGSHGLIDSASRRLYGGDWDGMGIHDLSNLLDDYLPTPEDEHSPFVAHLTADLSGLPPVFVAAAGLDPLRDDSRALARTLQRAGNDVRFEEYPDVLHSFLHFGRILDDTTTVLHNAAAFAAHHLN</sequence>
<evidence type="ECO:0000256" key="1">
    <source>
        <dbReference type="ARBA" id="ARBA00010515"/>
    </source>
</evidence>
<evidence type="ECO:0000313" key="6">
    <source>
        <dbReference type="Proteomes" id="UP000031488"/>
    </source>
</evidence>
<dbReference type="AlphaFoldDB" id="A0A0B9AX29"/>
<dbReference type="InterPro" id="IPR029058">
    <property type="entry name" value="AB_hydrolase_fold"/>
</dbReference>
<name>A0A0B9AX29_BRELN</name>
<proteinExistence type="inferred from homology"/>
<evidence type="ECO:0000256" key="2">
    <source>
        <dbReference type="ARBA" id="ARBA00022801"/>
    </source>
</evidence>
<gene>
    <name evidence="5" type="ORF">AE0388_0641</name>
</gene>
<dbReference type="InterPro" id="IPR050300">
    <property type="entry name" value="GDXG_lipolytic_enzyme"/>
</dbReference>
<dbReference type="Gene3D" id="3.40.50.1820">
    <property type="entry name" value="alpha/beta hydrolase"/>
    <property type="match status" value="1"/>
</dbReference>
<dbReference type="Proteomes" id="UP000031488">
    <property type="component" value="Unassembled WGS sequence"/>
</dbReference>
<evidence type="ECO:0000259" key="4">
    <source>
        <dbReference type="Pfam" id="PF07859"/>
    </source>
</evidence>
<feature type="active site" evidence="3">
    <location>
        <position position="196"/>
    </location>
</feature>
<dbReference type="GO" id="GO:0016787">
    <property type="term" value="F:hydrolase activity"/>
    <property type="evidence" value="ECO:0007669"/>
    <property type="project" value="UniProtKB-KW"/>
</dbReference>
<dbReference type="PROSITE" id="PS01174">
    <property type="entry name" value="LIPASE_GDXG_SER"/>
    <property type="match status" value="1"/>
</dbReference>
<accession>A0A0B9AX29</accession>
<evidence type="ECO:0000313" key="5">
    <source>
        <dbReference type="EMBL" id="KHS53886.1"/>
    </source>
</evidence>
<organism evidence="5 6">
    <name type="scientific">Brevibacterium linens</name>
    <dbReference type="NCBI Taxonomy" id="1703"/>
    <lineage>
        <taxon>Bacteria</taxon>
        <taxon>Bacillati</taxon>
        <taxon>Actinomycetota</taxon>
        <taxon>Actinomycetes</taxon>
        <taxon>Micrococcales</taxon>
        <taxon>Brevibacteriaceae</taxon>
        <taxon>Brevibacterium</taxon>
    </lineage>
</organism>
<protein>
    <recommendedName>
        <fullName evidence="4">Alpha/beta hydrolase fold-3 domain-containing protein</fullName>
    </recommendedName>
</protein>
<feature type="domain" description="Alpha/beta hydrolase fold-3" evidence="4">
    <location>
        <begin position="118"/>
        <end position="332"/>
    </location>
</feature>
<dbReference type="InterPro" id="IPR013094">
    <property type="entry name" value="AB_hydrolase_3"/>
</dbReference>
<keyword evidence="2" id="KW-0378">Hydrolase</keyword>
<dbReference type="PATRIC" id="fig|1703.6.peg.523"/>
<comment type="caution">
    <text evidence="5">The sequence shown here is derived from an EMBL/GenBank/DDBJ whole genome shotgun (WGS) entry which is preliminary data.</text>
</comment>
<dbReference type="Pfam" id="PF07859">
    <property type="entry name" value="Abhydrolase_3"/>
    <property type="match status" value="1"/>
</dbReference>
<dbReference type="PANTHER" id="PTHR48081">
    <property type="entry name" value="AB HYDROLASE SUPERFAMILY PROTEIN C4A8.06C"/>
    <property type="match status" value="1"/>
</dbReference>
<reference evidence="5 6" key="1">
    <citation type="submission" date="2014-11" db="EMBL/GenBank/DDBJ databases">
        <title>Draft Genome Sequence of Brevibacterium linens AE038-8.</title>
        <authorList>
            <person name="Maizel D."/>
            <person name="Utturkar S.M."/>
            <person name="Brown S.D."/>
            <person name="Ferrero M."/>
            <person name="Rosen B.P."/>
        </authorList>
    </citation>
    <scope>NUCLEOTIDE SEQUENCE [LARGE SCALE GENOMIC DNA]</scope>
    <source>
        <strain evidence="5 6">AE038-8</strain>
    </source>
</reference>
<evidence type="ECO:0000256" key="3">
    <source>
        <dbReference type="PROSITE-ProRule" id="PRU10038"/>
    </source>
</evidence>
<dbReference type="InterPro" id="IPR002168">
    <property type="entry name" value="Lipase_GDXG_HIS_AS"/>
</dbReference>
<dbReference type="PANTHER" id="PTHR48081:SF8">
    <property type="entry name" value="ALPHA_BETA HYDROLASE FOLD-3 DOMAIN-CONTAINING PROTEIN-RELATED"/>
    <property type="match status" value="1"/>
</dbReference>